<dbReference type="RefSeq" id="WP_200683896.1">
    <property type="nucleotide sequence ID" value="NZ_JAEPRQ010000001.1"/>
</dbReference>
<proteinExistence type="predicted"/>
<feature type="transmembrane region" description="Helical" evidence="1">
    <location>
        <begin position="51"/>
        <end position="72"/>
    </location>
</feature>
<dbReference type="EMBL" id="JAEPRQ010000001">
    <property type="protein sequence ID" value="MBK4215043.1"/>
    <property type="molecule type" value="Genomic_DNA"/>
</dbReference>
<feature type="transmembrane region" description="Helical" evidence="1">
    <location>
        <begin position="107"/>
        <end position="128"/>
    </location>
</feature>
<evidence type="ECO:0000256" key="1">
    <source>
        <dbReference type="SAM" id="Phobius"/>
    </source>
</evidence>
<feature type="transmembrane region" description="Helical" evidence="1">
    <location>
        <begin position="16"/>
        <end position="39"/>
    </location>
</feature>
<reference evidence="2" key="1">
    <citation type="submission" date="2021-01" db="EMBL/GenBank/DDBJ databases">
        <title>Paracoccus amoyensis sp. nov., isolated from the surface seawater along the coast of Xiamen Island, China.</title>
        <authorList>
            <person name="Lyu L."/>
        </authorList>
    </citation>
    <scope>NUCLEOTIDE SEQUENCE</scope>
    <source>
        <strain evidence="2">MJ17</strain>
    </source>
</reference>
<comment type="caution">
    <text evidence="2">The sequence shown here is derived from an EMBL/GenBank/DDBJ whole genome shotgun (WGS) entry which is preliminary data.</text>
</comment>
<gene>
    <name evidence="2" type="ORF">JJJ17_03785</name>
</gene>
<dbReference type="Proteomes" id="UP000640485">
    <property type="component" value="Unassembled WGS sequence"/>
</dbReference>
<evidence type="ECO:0000313" key="2">
    <source>
        <dbReference type="EMBL" id="MBK4215043.1"/>
    </source>
</evidence>
<feature type="transmembrane region" description="Helical" evidence="1">
    <location>
        <begin position="79"/>
        <end position="101"/>
    </location>
</feature>
<dbReference type="AlphaFoldDB" id="A0A934VZ89"/>
<name>A0A934VZ89_9RHOB</name>
<sequence>MKRIDSLSHWKSRHAIVVWLGIVLNMGFVLPLIFAPEWFLSLFGLTAEPLIWPRFSGILLGILSVFYIPATLDIDRYRIFAWLSVFPSRTFGAVFFSYMVFVAQQPAAFLMGVALDGSIGIASLWCLIRIVSLEQQIAEGDT</sequence>
<keyword evidence="3" id="KW-1185">Reference proteome</keyword>
<protein>
    <recommendedName>
        <fullName evidence="4">Transmembrane protein</fullName>
    </recommendedName>
</protein>
<organism evidence="2 3">
    <name type="scientific">Paracoccus caeni</name>
    <dbReference type="NCBI Taxonomy" id="657651"/>
    <lineage>
        <taxon>Bacteria</taxon>
        <taxon>Pseudomonadati</taxon>
        <taxon>Pseudomonadota</taxon>
        <taxon>Alphaproteobacteria</taxon>
        <taxon>Rhodobacterales</taxon>
        <taxon>Paracoccaceae</taxon>
        <taxon>Paracoccus</taxon>
    </lineage>
</organism>
<accession>A0A934VZ89</accession>
<keyword evidence="1" id="KW-1133">Transmembrane helix</keyword>
<keyword evidence="1" id="KW-0472">Membrane</keyword>
<evidence type="ECO:0000313" key="3">
    <source>
        <dbReference type="Proteomes" id="UP000640485"/>
    </source>
</evidence>
<evidence type="ECO:0008006" key="4">
    <source>
        <dbReference type="Google" id="ProtNLM"/>
    </source>
</evidence>
<keyword evidence="1" id="KW-0812">Transmembrane</keyword>